<evidence type="ECO:0000313" key="2">
    <source>
        <dbReference type="Proteomes" id="UP001337305"/>
    </source>
</evidence>
<keyword evidence="2" id="KW-1185">Reference proteome</keyword>
<sequence>MKSISLSLIIIILFTTGVSSQNIGLKDIVQKRSNEFNASVKADQYGGSIAFNRTYRTNCVGTYDIIWKFNKNLSQLQNGERFTITITCKNCRTACGYKWTIANVYAANNITSISQYPNYAYNANITQVSTTASSSGVHDWYPRHRSHTYTFVYNKKKNVPLTAFVFNFAGYNVYYVFEEGASGSKAVNCHTLFGLGKLIYGLELGAYEGYGWEWMNTTIDYALEHIKASNCLSSTYLTDLKRQIYRSPNTKTFLEEIKSYSRKLDSEITSSCGCCATCKN</sequence>
<protein>
    <submittedName>
        <fullName evidence="1">Uncharacterized protein</fullName>
    </submittedName>
</protein>
<dbReference type="Proteomes" id="UP001337305">
    <property type="component" value="Unassembled WGS sequence"/>
</dbReference>
<comment type="caution">
    <text evidence="1">The sequence shown here is derived from an EMBL/GenBank/DDBJ whole genome shotgun (WGS) entry which is preliminary data.</text>
</comment>
<organism evidence="1 2">
    <name type="scientific">Flavivirga spongiicola</name>
    <dbReference type="NCBI Taxonomy" id="421621"/>
    <lineage>
        <taxon>Bacteria</taxon>
        <taxon>Pseudomonadati</taxon>
        <taxon>Bacteroidota</taxon>
        <taxon>Flavobacteriia</taxon>
        <taxon>Flavobacteriales</taxon>
        <taxon>Flavobacteriaceae</taxon>
        <taxon>Flavivirga</taxon>
    </lineage>
</organism>
<name>A0ABU7XWZ4_9FLAO</name>
<reference evidence="1 2" key="1">
    <citation type="submission" date="2022-09" db="EMBL/GenBank/DDBJ databases">
        <title>Genome sequencing of Flavivirga sp. MEBiC05379.</title>
        <authorList>
            <person name="Oh H.-M."/>
            <person name="Kwon K.K."/>
            <person name="Park M.J."/>
            <person name="Yang S.-H."/>
        </authorList>
    </citation>
    <scope>NUCLEOTIDE SEQUENCE [LARGE SCALE GENOMIC DNA]</scope>
    <source>
        <strain evidence="1 2">MEBiC05379</strain>
    </source>
</reference>
<evidence type="ECO:0000313" key="1">
    <source>
        <dbReference type="EMBL" id="MEF3834330.1"/>
    </source>
</evidence>
<accession>A0ABU7XWZ4</accession>
<dbReference type="RefSeq" id="WP_303306661.1">
    <property type="nucleotide sequence ID" value="NZ_JAODOP010000004.1"/>
</dbReference>
<gene>
    <name evidence="1" type="ORF">N1F79_14425</name>
</gene>
<proteinExistence type="predicted"/>
<dbReference type="EMBL" id="JAODOP010000004">
    <property type="protein sequence ID" value="MEF3834330.1"/>
    <property type="molecule type" value="Genomic_DNA"/>
</dbReference>